<gene>
    <name evidence="1" type="ORF">P4T90_11575</name>
</gene>
<organism evidence="1 2">
    <name type="scientific">Heyndrickxia acidicola</name>
    <dbReference type="NCBI Taxonomy" id="209389"/>
    <lineage>
        <taxon>Bacteria</taxon>
        <taxon>Bacillati</taxon>
        <taxon>Bacillota</taxon>
        <taxon>Bacilli</taxon>
        <taxon>Bacillales</taxon>
        <taxon>Bacillaceae</taxon>
        <taxon>Heyndrickxia</taxon>
    </lineage>
</organism>
<dbReference type="RefSeq" id="WP_066268684.1">
    <property type="nucleotide sequence ID" value="NZ_JARMAB010000014.1"/>
</dbReference>
<proteinExistence type="predicted"/>
<dbReference type="InterPro" id="IPR013325">
    <property type="entry name" value="RNA_pol_sigma_r2"/>
</dbReference>
<evidence type="ECO:0000313" key="1">
    <source>
        <dbReference type="EMBL" id="MED1203707.1"/>
    </source>
</evidence>
<reference evidence="1 2" key="1">
    <citation type="submission" date="2023-03" db="EMBL/GenBank/DDBJ databases">
        <title>Bacillus Genome Sequencing.</title>
        <authorList>
            <person name="Dunlap C."/>
        </authorList>
    </citation>
    <scope>NUCLEOTIDE SEQUENCE [LARGE SCALE GENOMIC DNA]</scope>
    <source>
        <strain evidence="1 2">B-23453</strain>
    </source>
</reference>
<dbReference type="SUPFAM" id="SSF88946">
    <property type="entry name" value="Sigma2 domain of RNA polymerase sigma factors"/>
    <property type="match status" value="1"/>
</dbReference>
<protein>
    <recommendedName>
        <fullName evidence="3">RNA polymerase sigma-70 region 2 domain-containing protein</fullName>
    </recommendedName>
</protein>
<evidence type="ECO:0000313" key="2">
    <source>
        <dbReference type="Proteomes" id="UP001341444"/>
    </source>
</evidence>
<dbReference type="Proteomes" id="UP001341444">
    <property type="component" value="Unassembled WGS sequence"/>
</dbReference>
<comment type="caution">
    <text evidence="1">The sequence shown here is derived from an EMBL/GenBank/DDBJ whole genome shotgun (WGS) entry which is preliminary data.</text>
</comment>
<dbReference type="EMBL" id="JARMAB010000014">
    <property type="protein sequence ID" value="MED1203707.1"/>
    <property type="molecule type" value="Genomic_DNA"/>
</dbReference>
<evidence type="ECO:0008006" key="3">
    <source>
        <dbReference type="Google" id="ProtNLM"/>
    </source>
</evidence>
<dbReference type="Gene3D" id="1.10.1740.10">
    <property type="match status" value="1"/>
</dbReference>
<name>A0ABU6MH32_9BACI</name>
<keyword evidence="2" id="KW-1185">Reference proteome</keyword>
<accession>A0ABU6MH32</accession>
<sequence>MRVGKLEFLGYIENMDTASFKKCYEEYEYLLFKTALRLTGDTALAENLLFTVFRFLWETPEFIRSSQDKYISTILVKLANEIFQESICMSPVSYQKKTAMENRSI</sequence>